<dbReference type="EMBL" id="JAEACU010000002">
    <property type="protein sequence ID" value="KAH7541790.1"/>
    <property type="molecule type" value="Genomic_DNA"/>
</dbReference>
<feature type="compositionally biased region" description="Basic and acidic residues" evidence="1">
    <location>
        <begin position="1221"/>
        <end position="1231"/>
    </location>
</feature>
<protein>
    <submittedName>
        <fullName evidence="2">Uncharacterized protein</fullName>
    </submittedName>
</protein>
<dbReference type="PANTHER" id="PTHR31115">
    <property type="entry name" value="OS05G0107300 PROTEIN"/>
    <property type="match status" value="1"/>
</dbReference>
<feature type="compositionally biased region" description="Basic residues" evidence="1">
    <location>
        <begin position="596"/>
        <end position="608"/>
    </location>
</feature>
<feature type="region of interest" description="Disordered" evidence="1">
    <location>
        <begin position="542"/>
        <end position="631"/>
    </location>
</feature>
<dbReference type="PANTHER" id="PTHR31115:SF4">
    <property type="entry name" value="SPECTRIN BETA CHAIN, BRAIN"/>
    <property type="match status" value="1"/>
</dbReference>
<sequence>MLNSGNNLSRGSTIQSSEMPPLPQCLPLEPITLGNQKYPRPGELRRVLGVPSTSEEHSFGVSHSKIPAPVGTDELKHLKKSVQDGSRKARKQKWAFGLMSLDEWHCLMGIWDRANMLRESIFKLDKYREALTSKKRQRSDLSSSERSSGITLVKLGSQVHRNSHDTINQRLEDKAKSVGLNKRVRTAVADVRADSRSAAISRTQIFADKDGSSVQAVSVGSMRVEEKTRRLLAGGEGLDQRIKKKRSVGAVGNRIINVDRDAKRAVQPKMTADSKLRSCDAHGFRSKSSPGVSRINKLDGSFEPTNSEASIVLKSEPEIAPLPRDRMAVLEQRVLPKGSNKPNIQEGNSAGGPNTVTKGKVSRAPRTGSVMALESSPNAHPQSGALQDWEQPTGLNKVPAVGMSGNQKRQVSTGSSIHHMAGWGGQRSNKNSRSRRTNLVPPVPNNAEAQISSQDFTNPDLNARTSCVGTNGSVLASSTDDSTPKFKSETENVASLYSLSESEESGAGENKIKERRIDSGSAALTTPHKVGAFILPIKKNKIPTGEIGDGVRRQGRSGRGSSLTRPAIRPMLDKSESPPTAKPLQNVMPISDKNRSKTGRPPSKKLKDRKASTRLGPTVRNGTSDFTGESDDDHEELYLAADSARNASSLACSSAFWKKMEYIFASTSSDDTSYLQQQTNFLPLCIIVDQLGVAEELGESLSQMFGAADVVNKEFHNSCGERQDAFCRRLDTRRFNNVIPLCQRVLSAFIEEDESEELYHYSEGKNMSLQSASDDSHCGSCNQIDIEPKDKDRMETEVESNVEFNIQKNSLLDRISCDSGAATNVLRNSAMYGSLLGNEKCLGDDEFSHSDVGNGSEICSNDLGQMQPQDLHILGFPSSDCQYQLMCLDDRVLLELQSIGLYPEKLPDLAEGEELINEYITELQEELHKQIGRKKKNLGKIDRAIQKGRDVERRKVEQIAMDQLVEMAYKKRVACRGSNASKGAVRKVSKQVALAFVKRTLDRCQKFEETGNSCFTDPVLRDVMFSAPSCNSDIKSIDCIGSGTASNTCNEVSHQAEVRGSGAISSEFERYDSHCDNADRGSLEGSRAVFHLSERASYKQGSILNRVKKREVLIDDVVGSASSRVTSALESTVIDGKGKRSERDRDQKRDIVRNNSLSGGCSSMDSIQTERKTKVKSKQKNTVLSTPTSGFHSQNMEGEEPSHGSKQTVVNRKSKSLLPKDSPKEAEEPVDFTDLKLHELDSMEELGVSSHDDDLGEHQDFGSWLNFDEDGLQDHDSIGLEIPMDDLSELNMLM</sequence>
<comment type="caution">
    <text evidence="2">The sequence shown here is derived from an EMBL/GenBank/DDBJ whole genome shotgun (WGS) entry which is preliminary data.</text>
</comment>
<feature type="region of interest" description="Disordered" evidence="1">
    <location>
        <begin position="399"/>
        <end position="458"/>
    </location>
</feature>
<feature type="region of interest" description="Disordered" evidence="1">
    <location>
        <begin position="497"/>
        <end position="520"/>
    </location>
</feature>
<name>A0A978VSJ5_ZIZJJ</name>
<feature type="compositionally biased region" description="Polar residues" evidence="1">
    <location>
        <begin position="1"/>
        <end position="18"/>
    </location>
</feature>
<feature type="compositionally biased region" description="Basic and acidic residues" evidence="1">
    <location>
        <begin position="1136"/>
        <end position="1152"/>
    </location>
</feature>
<feature type="compositionally biased region" description="Polar residues" evidence="1">
    <location>
        <begin position="404"/>
        <end position="416"/>
    </location>
</feature>
<feature type="compositionally biased region" description="Polar residues" evidence="1">
    <location>
        <begin position="447"/>
        <end position="458"/>
    </location>
</feature>
<gene>
    <name evidence="2" type="ORF">FEM48_Zijuj02G0005000</name>
</gene>
<reference evidence="2" key="1">
    <citation type="journal article" date="2021" name="Front. Plant Sci.">
        <title>Chromosome-Scale Genome Assembly for Chinese Sour Jujube and Insights Into Its Genome Evolution and Domestication Signature.</title>
        <authorList>
            <person name="Shen L.-Y."/>
            <person name="Luo H."/>
            <person name="Wang X.-L."/>
            <person name="Wang X.-M."/>
            <person name="Qiu X.-J."/>
            <person name="Liu H."/>
            <person name="Zhou S.-S."/>
            <person name="Jia K.-H."/>
            <person name="Nie S."/>
            <person name="Bao Y.-T."/>
            <person name="Zhang R.-G."/>
            <person name="Yun Q.-Z."/>
            <person name="Chai Y.-H."/>
            <person name="Lu J.-Y."/>
            <person name="Li Y."/>
            <person name="Zhao S.-W."/>
            <person name="Mao J.-F."/>
            <person name="Jia S.-G."/>
            <person name="Mao Y.-M."/>
        </authorList>
    </citation>
    <scope>NUCLEOTIDE SEQUENCE</scope>
    <source>
        <strain evidence="2">AT0</strain>
        <tissue evidence="2">Leaf</tissue>
    </source>
</reference>
<proteinExistence type="predicted"/>
<dbReference type="Proteomes" id="UP000813462">
    <property type="component" value="Unassembled WGS sequence"/>
</dbReference>
<feature type="compositionally biased region" description="Polar residues" evidence="1">
    <location>
        <begin position="1153"/>
        <end position="1167"/>
    </location>
</feature>
<accession>A0A978VSJ5</accession>
<feature type="region of interest" description="Disordered" evidence="1">
    <location>
        <begin position="336"/>
        <end position="364"/>
    </location>
</feature>
<feature type="compositionally biased region" description="Polar residues" evidence="1">
    <location>
        <begin position="340"/>
        <end position="357"/>
    </location>
</feature>
<feature type="compositionally biased region" description="Polar residues" evidence="1">
    <location>
        <begin position="1180"/>
        <end position="1196"/>
    </location>
</feature>
<organism evidence="2 3">
    <name type="scientific">Ziziphus jujuba var. spinosa</name>
    <dbReference type="NCBI Taxonomy" id="714518"/>
    <lineage>
        <taxon>Eukaryota</taxon>
        <taxon>Viridiplantae</taxon>
        <taxon>Streptophyta</taxon>
        <taxon>Embryophyta</taxon>
        <taxon>Tracheophyta</taxon>
        <taxon>Spermatophyta</taxon>
        <taxon>Magnoliopsida</taxon>
        <taxon>eudicotyledons</taxon>
        <taxon>Gunneridae</taxon>
        <taxon>Pentapetalae</taxon>
        <taxon>rosids</taxon>
        <taxon>fabids</taxon>
        <taxon>Rosales</taxon>
        <taxon>Rhamnaceae</taxon>
        <taxon>Paliureae</taxon>
        <taxon>Ziziphus</taxon>
    </lineage>
</organism>
<feature type="region of interest" description="Disordered" evidence="1">
    <location>
        <begin position="1"/>
        <end position="37"/>
    </location>
</feature>
<evidence type="ECO:0000313" key="3">
    <source>
        <dbReference type="Proteomes" id="UP000813462"/>
    </source>
</evidence>
<evidence type="ECO:0000256" key="1">
    <source>
        <dbReference type="SAM" id="MobiDB-lite"/>
    </source>
</evidence>
<evidence type="ECO:0000313" key="2">
    <source>
        <dbReference type="EMBL" id="KAH7541790.1"/>
    </source>
</evidence>
<feature type="region of interest" description="Disordered" evidence="1">
    <location>
        <begin position="1135"/>
        <end position="1231"/>
    </location>
</feature>